<dbReference type="EMBL" id="CADCUW010000684">
    <property type="protein sequence ID" value="CAA9456059.1"/>
    <property type="molecule type" value="Genomic_DNA"/>
</dbReference>
<proteinExistence type="predicted"/>
<feature type="region of interest" description="Disordered" evidence="1">
    <location>
        <begin position="1"/>
        <end position="83"/>
    </location>
</feature>
<dbReference type="AlphaFoldDB" id="A0A6J4R028"/>
<feature type="compositionally biased region" description="Basic residues" evidence="1">
    <location>
        <begin position="45"/>
        <end position="66"/>
    </location>
</feature>
<keyword evidence="2" id="KW-0418">Kinase</keyword>
<feature type="compositionally biased region" description="Basic and acidic residues" evidence="1">
    <location>
        <begin position="24"/>
        <end position="44"/>
    </location>
</feature>
<evidence type="ECO:0000256" key="1">
    <source>
        <dbReference type="SAM" id="MobiDB-lite"/>
    </source>
</evidence>
<evidence type="ECO:0000313" key="2">
    <source>
        <dbReference type="EMBL" id="CAA9456059.1"/>
    </source>
</evidence>
<reference evidence="2" key="1">
    <citation type="submission" date="2020-02" db="EMBL/GenBank/DDBJ databases">
        <authorList>
            <person name="Meier V. D."/>
        </authorList>
    </citation>
    <scope>NUCLEOTIDE SEQUENCE</scope>
    <source>
        <strain evidence="2">AVDCRST_MAG01</strain>
    </source>
</reference>
<feature type="non-terminal residue" evidence="2">
    <location>
        <position position="83"/>
    </location>
</feature>
<feature type="non-terminal residue" evidence="2">
    <location>
        <position position="1"/>
    </location>
</feature>
<gene>
    <name evidence="2" type="ORF">AVDCRST_MAG01-01-5231</name>
</gene>
<keyword evidence="2" id="KW-0808">Transferase</keyword>
<organism evidence="2">
    <name type="scientific">uncultured Rubrobacteraceae bacterium</name>
    <dbReference type="NCBI Taxonomy" id="349277"/>
    <lineage>
        <taxon>Bacteria</taxon>
        <taxon>Bacillati</taxon>
        <taxon>Actinomycetota</taxon>
        <taxon>Rubrobacteria</taxon>
        <taxon>Rubrobacterales</taxon>
        <taxon>Rubrobacteraceae</taxon>
        <taxon>environmental samples</taxon>
    </lineage>
</organism>
<protein>
    <submittedName>
        <fullName evidence="2">Putative periplasmic protein kinase ArgK and related GTPases of G3E family</fullName>
    </submittedName>
</protein>
<sequence length="83" mass="9256">GGGRSGREASPWRPAGAGAGYLQDRARGPRDARYRRRDLPEDRHRPHRRLHGAARRRQEQHHRQAHRAVPEGRQEGGGGVGGN</sequence>
<name>A0A6J4R028_9ACTN</name>
<dbReference type="GO" id="GO:0016301">
    <property type="term" value="F:kinase activity"/>
    <property type="evidence" value="ECO:0007669"/>
    <property type="project" value="UniProtKB-KW"/>
</dbReference>
<accession>A0A6J4R028</accession>